<dbReference type="InterPro" id="IPR000771">
    <property type="entry name" value="FBA_II"/>
</dbReference>
<dbReference type="GO" id="GO:0004332">
    <property type="term" value="F:fructose-bisphosphate aldolase activity"/>
    <property type="evidence" value="ECO:0007669"/>
    <property type="project" value="UniProtKB-EC"/>
</dbReference>
<dbReference type="InterPro" id="IPR050246">
    <property type="entry name" value="Class_II_FBP_aldolase"/>
</dbReference>
<feature type="binding site" evidence="2">
    <location>
        <position position="217"/>
    </location>
    <ligand>
        <name>Zn(2+)</name>
        <dbReference type="ChEBI" id="CHEBI:29105"/>
        <label>1</label>
        <note>catalytic</note>
    </ligand>
</feature>
<comment type="pathway">
    <text evidence="3">Carbohydrate degradation; glycolysis; D-glyceraldehyde 3-phosphate and glycerone phosphate from D-glucose: step 4/4.</text>
</comment>
<gene>
    <name evidence="4" type="ORF">BCR37DRAFT_33322</name>
</gene>
<dbReference type="InterPro" id="IPR013785">
    <property type="entry name" value="Aldolase_TIM"/>
</dbReference>
<dbReference type="STRING" id="56484.A0A1Y2FDT0"/>
<keyword evidence="3" id="KW-0456">Lyase</keyword>
<dbReference type="EMBL" id="MCFI01000010">
    <property type="protein sequence ID" value="ORY82063.1"/>
    <property type="molecule type" value="Genomic_DNA"/>
</dbReference>
<dbReference type="GO" id="GO:0008270">
    <property type="term" value="F:zinc ion binding"/>
    <property type="evidence" value="ECO:0007669"/>
    <property type="project" value="UniProtKB-UniRule"/>
</dbReference>
<dbReference type="AlphaFoldDB" id="A0A1Y2FDT0"/>
<dbReference type="Pfam" id="PF01116">
    <property type="entry name" value="F_bP_aldolase"/>
    <property type="match status" value="1"/>
</dbReference>
<dbReference type="EC" id="4.1.2.13" evidence="3"/>
<evidence type="ECO:0000256" key="2">
    <source>
        <dbReference type="PIRSR" id="PIRSR001359-3"/>
    </source>
</evidence>
<dbReference type="UniPathway" id="UPA00109">
    <property type="reaction ID" value="UER00183"/>
</dbReference>
<dbReference type="PANTHER" id="PTHR30304:SF0">
    <property type="entry name" value="D-TAGATOSE-1,6-BISPHOSPHATE ALDOLASE SUBUNIT GATY-RELATED"/>
    <property type="match status" value="1"/>
</dbReference>
<dbReference type="Proteomes" id="UP000193685">
    <property type="component" value="Unassembled WGS sequence"/>
</dbReference>
<dbReference type="SUPFAM" id="SSF51569">
    <property type="entry name" value="Aldolase"/>
    <property type="match status" value="1"/>
</dbReference>
<dbReference type="GeneID" id="63783691"/>
<feature type="binding site" evidence="2">
    <location>
        <position position="138"/>
    </location>
    <ligand>
        <name>Zn(2+)</name>
        <dbReference type="ChEBI" id="CHEBI:29105"/>
        <label>2</label>
    </ligand>
</feature>
<proteinExistence type="inferred from homology"/>
<feature type="active site" description="Proton donor" evidence="1">
    <location>
        <position position="86"/>
    </location>
</feature>
<keyword evidence="3" id="KW-0324">Glycolysis</keyword>
<dbReference type="OMA" id="WMEICGS"/>
<dbReference type="PIRSF" id="PIRSF001359">
    <property type="entry name" value="F_bP_aldolase_II"/>
    <property type="match status" value="1"/>
</dbReference>
<evidence type="ECO:0000256" key="3">
    <source>
        <dbReference type="RuleBase" id="RU366023"/>
    </source>
</evidence>
<feature type="binding site" evidence="2">
    <location>
        <position position="87"/>
    </location>
    <ligand>
        <name>Zn(2+)</name>
        <dbReference type="ChEBI" id="CHEBI:29105"/>
        <label>1</label>
        <note>catalytic</note>
    </ligand>
</feature>
<dbReference type="CDD" id="cd00947">
    <property type="entry name" value="TBP_aldolase_IIB"/>
    <property type="match status" value="1"/>
</dbReference>
<keyword evidence="5" id="KW-1185">Reference proteome</keyword>
<feature type="binding site" evidence="2">
    <location>
        <position position="184"/>
    </location>
    <ligand>
        <name>Zn(2+)</name>
        <dbReference type="ChEBI" id="CHEBI:29105"/>
        <label>1</label>
        <note>catalytic</note>
    </ligand>
</feature>
<reference evidence="4 5" key="1">
    <citation type="submission" date="2016-07" db="EMBL/GenBank/DDBJ databases">
        <title>Pervasive Adenine N6-methylation of Active Genes in Fungi.</title>
        <authorList>
            <consortium name="DOE Joint Genome Institute"/>
            <person name="Mondo S.J."/>
            <person name="Dannebaum R.O."/>
            <person name="Kuo R.C."/>
            <person name="Labutti K."/>
            <person name="Haridas S."/>
            <person name="Kuo A."/>
            <person name="Salamov A."/>
            <person name="Ahrendt S.R."/>
            <person name="Lipzen A."/>
            <person name="Sullivan W."/>
            <person name="Andreopoulos W.B."/>
            <person name="Clum A."/>
            <person name="Lindquist E."/>
            <person name="Daum C."/>
            <person name="Ramamoorthy G.K."/>
            <person name="Gryganskyi A."/>
            <person name="Culley D."/>
            <person name="Magnuson J.K."/>
            <person name="James T.Y."/>
            <person name="O'Malley M.A."/>
            <person name="Stajich J.E."/>
            <person name="Spatafora J.W."/>
            <person name="Visel A."/>
            <person name="Grigoriev I.V."/>
        </authorList>
    </citation>
    <scope>NUCLEOTIDE SEQUENCE [LARGE SCALE GENOMIC DNA]</scope>
    <source>
        <strain evidence="4 5">12-1054</strain>
    </source>
</reference>
<comment type="catalytic activity">
    <reaction evidence="3">
        <text>beta-D-fructose 1,6-bisphosphate = D-glyceraldehyde 3-phosphate + dihydroxyacetone phosphate</text>
        <dbReference type="Rhea" id="RHEA:14729"/>
        <dbReference type="ChEBI" id="CHEBI:32966"/>
        <dbReference type="ChEBI" id="CHEBI:57642"/>
        <dbReference type="ChEBI" id="CHEBI:59776"/>
        <dbReference type="EC" id="4.1.2.13"/>
    </reaction>
</comment>
<dbReference type="GO" id="GO:0006096">
    <property type="term" value="P:glycolytic process"/>
    <property type="evidence" value="ECO:0007669"/>
    <property type="project" value="UniProtKB-UniPathway"/>
</dbReference>
<keyword evidence="2 3" id="KW-0862">Zinc</keyword>
<evidence type="ECO:0000256" key="1">
    <source>
        <dbReference type="PIRSR" id="PIRSR001359-1"/>
    </source>
</evidence>
<accession>A0A1Y2FDT0</accession>
<dbReference type="RefSeq" id="XP_040725197.1">
    <property type="nucleotide sequence ID" value="XM_040867092.1"/>
</dbReference>
<keyword evidence="2 3" id="KW-0479">Metal-binding</keyword>
<sequence length="299" mass="33167">MVRPDLSQNKTKRILNHAKQHNYAVPAVNCYTVESILATVKAAKAEQSPAIIQVFPWALHAAEHHLIAKIAVLAASTEPNIAVHIDHCQDYEDCKLAMDLGFDSVMVDMSHYEPAENAQKTKELTERAHAMGITVEAEMGRIDGAEDGVDAPDMDGLLTDPQDAVRFIAETRVDYLAPAFGNMHGAYPRAGPGSVLQLDRLQQIREACPEDVHLVLHGFSDFPNELIVQCIKAGGIRKVNINKTICERYMQWGRKAWGAVPENKHIGLTTWIEGAIDGHYQDIVEHMRIFQSTGKAKLM</sequence>
<evidence type="ECO:0000313" key="4">
    <source>
        <dbReference type="EMBL" id="ORY82063.1"/>
    </source>
</evidence>
<feature type="binding site" evidence="2">
    <location>
        <position position="108"/>
    </location>
    <ligand>
        <name>Zn(2+)</name>
        <dbReference type="ChEBI" id="CHEBI:29105"/>
        <label>2</label>
    </ligand>
</feature>
<comment type="function">
    <text evidence="3">Catalyzes the aldol condensation of dihydroxyacetone phosphate (DHAP or glycerone-phosphate) with glyceraldehyde 3-phosphate (G3P) to form fructose 1,6-bisphosphate (FBP) in gluconeogenesis and the reverse reaction in glycolysis.</text>
</comment>
<name>A0A1Y2FDT0_PROLT</name>
<comment type="cofactor">
    <cofactor evidence="2 3">
        <name>Zn(2+)</name>
        <dbReference type="ChEBI" id="CHEBI:29105"/>
    </cofactor>
    <text evidence="2 3">Binds 2 Zn(2+) ions per subunit. One is catalytic and the other provides a structural contribution.</text>
</comment>
<dbReference type="OrthoDB" id="2558351at2759"/>
<comment type="caution">
    <text evidence="4">The sequence shown here is derived from an EMBL/GenBank/DDBJ whole genome shotgun (WGS) entry which is preliminary data.</text>
</comment>
<comment type="similarity">
    <text evidence="3">Belongs to the class II fructose-bisphosphate aldolase family.</text>
</comment>
<protein>
    <recommendedName>
        <fullName evidence="3">Fructose-bisphosphate aldolase</fullName>
        <shortName evidence="3">FBP aldolase</shortName>
        <ecNumber evidence="3">4.1.2.13</ecNumber>
    </recommendedName>
</protein>
<dbReference type="Gene3D" id="3.20.20.70">
    <property type="entry name" value="Aldolase class I"/>
    <property type="match status" value="1"/>
</dbReference>
<dbReference type="PANTHER" id="PTHR30304">
    <property type="entry name" value="D-TAGATOSE-1,6-BISPHOSPHATE ALDOLASE"/>
    <property type="match status" value="1"/>
</dbReference>
<evidence type="ECO:0000313" key="5">
    <source>
        <dbReference type="Proteomes" id="UP000193685"/>
    </source>
</evidence>
<organism evidence="4 5">
    <name type="scientific">Protomyces lactucae-debilis</name>
    <dbReference type="NCBI Taxonomy" id="2754530"/>
    <lineage>
        <taxon>Eukaryota</taxon>
        <taxon>Fungi</taxon>
        <taxon>Dikarya</taxon>
        <taxon>Ascomycota</taxon>
        <taxon>Taphrinomycotina</taxon>
        <taxon>Taphrinomycetes</taxon>
        <taxon>Taphrinales</taxon>
        <taxon>Protomycetaceae</taxon>
        <taxon>Protomyces</taxon>
    </lineage>
</organism>